<evidence type="ECO:0000313" key="1">
    <source>
        <dbReference type="EMBL" id="KAK8898393.1"/>
    </source>
</evidence>
<proteinExistence type="predicted"/>
<reference evidence="1 2" key="1">
    <citation type="submission" date="2024-04" db="EMBL/GenBank/DDBJ databases">
        <title>Tritrichomonas musculus Genome.</title>
        <authorList>
            <person name="Alves-Ferreira E."/>
            <person name="Grigg M."/>
            <person name="Lorenzi H."/>
            <person name="Galac M."/>
        </authorList>
    </citation>
    <scope>NUCLEOTIDE SEQUENCE [LARGE SCALE GENOMIC DNA]</scope>
    <source>
        <strain evidence="1 2">EAF2021</strain>
    </source>
</reference>
<organism evidence="1 2">
    <name type="scientific">Tritrichomonas musculus</name>
    <dbReference type="NCBI Taxonomy" id="1915356"/>
    <lineage>
        <taxon>Eukaryota</taxon>
        <taxon>Metamonada</taxon>
        <taxon>Parabasalia</taxon>
        <taxon>Tritrichomonadida</taxon>
        <taxon>Tritrichomonadidae</taxon>
        <taxon>Tritrichomonas</taxon>
    </lineage>
</organism>
<comment type="caution">
    <text evidence="1">The sequence shown here is derived from an EMBL/GenBank/DDBJ whole genome shotgun (WGS) entry which is preliminary data.</text>
</comment>
<evidence type="ECO:0000313" key="2">
    <source>
        <dbReference type="Proteomes" id="UP001470230"/>
    </source>
</evidence>
<protein>
    <submittedName>
        <fullName evidence="1">Uncharacterized protein</fullName>
    </submittedName>
</protein>
<sequence>MLDYISSCFSGNSDDLWSLIPPQFFIAFLDSTQLTVAALILHFFRMIQINSEEVKSMILNAIISKTTNDQWYTNNSLLFDSIKTVAVFINQNKNIFDLYIQLMNFAFPEIPQNYYFKELWRLSQENLDVIEEMKFSPRSDYIKGELQDIIFMNM</sequence>
<dbReference type="EMBL" id="JAPFFF010000001">
    <property type="protein sequence ID" value="KAK8898393.1"/>
    <property type="molecule type" value="Genomic_DNA"/>
</dbReference>
<keyword evidence="2" id="KW-1185">Reference proteome</keyword>
<accession>A0ABR2L4Y0</accession>
<dbReference type="Proteomes" id="UP001470230">
    <property type="component" value="Unassembled WGS sequence"/>
</dbReference>
<gene>
    <name evidence="1" type="ORF">M9Y10_000678</name>
</gene>
<name>A0ABR2L4Y0_9EUKA</name>